<dbReference type="PANTHER" id="PTHR11054:SF0">
    <property type="entry name" value="6-PHOSPHOGLUCONOLACTONASE"/>
    <property type="match status" value="1"/>
</dbReference>
<evidence type="ECO:0000313" key="3">
    <source>
        <dbReference type="EMBL" id="OPJ89128.1"/>
    </source>
</evidence>
<feature type="compositionally biased region" description="Basic and acidic residues" evidence="1">
    <location>
        <begin position="160"/>
        <end position="171"/>
    </location>
</feature>
<name>A0A1V4KXR9_PATFA</name>
<comment type="caution">
    <text evidence="3">The sequence shown here is derived from an EMBL/GenBank/DDBJ whole genome shotgun (WGS) entry which is preliminary data.</text>
</comment>
<dbReference type="OrthoDB" id="432544at2759"/>
<protein>
    <submittedName>
        <fullName evidence="3">6-phosphogluconolactonase</fullName>
    </submittedName>
</protein>
<dbReference type="InterPro" id="IPR039104">
    <property type="entry name" value="6PGL"/>
</dbReference>
<organism evidence="3 4">
    <name type="scientific">Patagioenas fasciata monilis</name>
    <dbReference type="NCBI Taxonomy" id="372326"/>
    <lineage>
        <taxon>Eukaryota</taxon>
        <taxon>Metazoa</taxon>
        <taxon>Chordata</taxon>
        <taxon>Craniata</taxon>
        <taxon>Vertebrata</taxon>
        <taxon>Euteleostomi</taxon>
        <taxon>Archelosauria</taxon>
        <taxon>Archosauria</taxon>
        <taxon>Dinosauria</taxon>
        <taxon>Saurischia</taxon>
        <taxon>Theropoda</taxon>
        <taxon>Coelurosauria</taxon>
        <taxon>Aves</taxon>
        <taxon>Neognathae</taxon>
        <taxon>Neoaves</taxon>
        <taxon>Columbimorphae</taxon>
        <taxon>Columbiformes</taxon>
        <taxon>Columbidae</taxon>
        <taxon>Patagioenas</taxon>
    </lineage>
</organism>
<evidence type="ECO:0000313" key="4">
    <source>
        <dbReference type="Proteomes" id="UP000190648"/>
    </source>
</evidence>
<feature type="region of interest" description="Disordered" evidence="1">
    <location>
        <begin position="140"/>
        <end position="171"/>
    </location>
</feature>
<feature type="domain" description="Glucosamine/galactosamine-6-phosphate isomerase" evidence="2">
    <location>
        <begin position="10"/>
        <end position="149"/>
    </location>
</feature>
<dbReference type="Proteomes" id="UP000190648">
    <property type="component" value="Unassembled WGS sequence"/>
</dbReference>
<dbReference type="EMBL" id="LSYS01001467">
    <property type="protein sequence ID" value="OPJ89128.1"/>
    <property type="molecule type" value="Genomic_DNA"/>
</dbReference>
<dbReference type="Gene3D" id="3.40.50.1360">
    <property type="match status" value="1"/>
</dbReference>
<dbReference type="AlphaFoldDB" id="A0A1V4KXR9"/>
<dbReference type="GO" id="GO:0005975">
    <property type="term" value="P:carbohydrate metabolic process"/>
    <property type="evidence" value="ECO:0007669"/>
    <property type="project" value="InterPro"/>
</dbReference>
<dbReference type="Pfam" id="PF01182">
    <property type="entry name" value="Glucosamine_iso"/>
    <property type="match status" value="1"/>
</dbReference>
<reference evidence="3 4" key="1">
    <citation type="submission" date="2016-02" db="EMBL/GenBank/DDBJ databases">
        <title>Band-tailed pigeon sequencing and assembly.</title>
        <authorList>
            <person name="Soares A.E."/>
            <person name="Novak B.J."/>
            <person name="Rice E.S."/>
            <person name="O'Connell B."/>
            <person name="Chang D."/>
            <person name="Weber S."/>
            <person name="Shapiro B."/>
        </authorList>
    </citation>
    <scope>NUCLEOTIDE SEQUENCE [LARGE SCALE GENOMIC DNA]</scope>
    <source>
        <strain evidence="3">BTP2013</strain>
        <tissue evidence="3">Blood</tissue>
    </source>
</reference>
<dbReference type="InterPro" id="IPR006148">
    <property type="entry name" value="Glc/Gal-6P_isomerase"/>
</dbReference>
<dbReference type="STRING" id="372326.A0A1V4KXR9"/>
<proteinExistence type="predicted"/>
<accession>A0A1V4KXR9</accession>
<dbReference type="InterPro" id="IPR037171">
    <property type="entry name" value="NagB/RpiA_transferase-like"/>
</dbReference>
<evidence type="ECO:0000256" key="1">
    <source>
        <dbReference type="SAM" id="MobiDB-lite"/>
    </source>
</evidence>
<gene>
    <name evidence="3" type="primary">PGLS</name>
    <name evidence="3" type="ORF">AV530_017759</name>
</gene>
<dbReference type="SUPFAM" id="SSF100950">
    <property type="entry name" value="NagB/RpiA/CoA transferase-like"/>
    <property type="match status" value="1"/>
</dbReference>
<dbReference type="PANTHER" id="PTHR11054">
    <property type="entry name" value="6-PHOSPHOGLUCONOLACTONASE"/>
    <property type="match status" value="1"/>
</dbReference>
<evidence type="ECO:0000259" key="2">
    <source>
        <dbReference type="Pfam" id="PF01182"/>
    </source>
</evidence>
<sequence length="171" mass="17894">MAGSVSVFPSPEELSRALAALVAERAAAVAEAGGRFSVALSGGSLVGLLSRDLPAAVSATGPAAPERWLVAFCDERLVPPEHPESTWGAYQAQLLPRLPGPGPRVLSVTPGLGPEAAADDYAEQLRKGKGFKRMRKMAQGDPEWVGMGHGDTVTQNCPPGDKRLSPMSPER</sequence>
<keyword evidence="4" id="KW-1185">Reference proteome</keyword>